<evidence type="ECO:0000313" key="2">
    <source>
        <dbReference type="Proteomes" id="UP000715781"/>
    </source>
</evidence>
<reference evidence="1" key="2">
    <citation type="journal article" date="2022" name="Microbiol. Resour. Announc.">
        <title>Metagenome Sequencing to Explore Phylogenomics of Terrestrial Cyanobacteria.</title>
        <authorList>
            <person name="Ward R.D."/>
            <person name="Stajich J.E."/>
            <person name="Johansen J.R."/>
            <person name="Huntemann M."/>
            <person name="Clum A."/>
            <person name="Foster B."/>
            <person name="Foster B."/>
            <person name="Roux S."/>
            <person name="Palaniappan K."/>
            <person name="Varghese N."/>
            <person name="Mukherjee S."/>
            <person name="Reddy T.B.K."/>
            <person name="Daum C."/>
            <person name="Copeland A."/>
            <person name="Chen I.A."/>
            <person name="Ivanova N.N."/>
            <person name="Kyrpides N.C."/>
            <person name="Shapiro N."/>
            <person name="Eloe-Fadrosh E.A."/>
            <person name="Pietrasiak N."/>
        </authorList>
    </citation>
    <scope>NUCLEOTIDE SEQUENCE</scope>
    <source>
        <strain evidence="1">JT2-VF2</strain>
    </source>
</reference>
<dbReference type="AlphaFoldDB" id="A0A951PUA2"/>
<reference evidence="1" key="1">
    <citation type="submission" date="2021-05" db="EMBL/GenBank/DDBJ databases">
        <authorList>
            <person name="Pietrasiak N."/>
            <person name="Ward R."/>
            <person name="Stajich J.E."/>
            <person name="Kurbessoian T."/>
        </authorList>
    </citation>
    <scope>NUCLEOTIDE SEQUENCE</scope>
    <source>
        <strain evidence="1">JT2-VF2</strain>
    </source>
</reference>
<evidence type="ECO:0000313" key="1">
    <source>
        <dbReference type="EMBL" id="MBW4560051.1"/>
    </source>
</evidence>
<proteinExistence type="predicted"/>
<dbReference type="Proteomes" id="UP000715781">
    <property type="component" value="Unassembled WGS sequence"/>
</dbReference>
<accession>A0A951PUA2</accession>
<gene>
    <name evidence="1" type="ORF">KME32_02650</name>
</gene>
<comment type="caution">
    <text evidence="1">The sequence shown here is derived from an EMBL/GenBank/DDBJ whole genome shotgun (WGS) entry which is preliminary data.</text>
</comment>
<protein>
    <submittedName>
        <fullName evidence="1">Uncharacterized protein</fullName>
    </submittedName>
</protein>
<name>A0A951PUA2_9NOST</name>
<sequence length="80" mass="8987">MHDSTRRTIAGVELMAFSSDQLETLLENTPKFKENASGLDALEDDLIPIELVDKKHKSNSKHQGVVEVEPWEELAGLKQK</sequence>
<dbReference type="EMBL" id="JAHHHN010000001">
    <property type="protein sequence ID" value="MBW4560051.1"/>
    <property type="molecule type" value="Genomic_DNA"/>
</dbReference>
<organism evidence="1 2">
    <name type="scientific">Mojavia pulchra JT2-VF2</name>
    <dbReference type="NCBI Taxonomy" id="287848"/>
    <lineage>
        <taxon>Bacteria</taxon>
        <taxon>Bacillati</taxon>
        <taxon>Cyanobacteriota</taxon>
        <taxon>Cyanophyceae</taxon>
        <taxon>Nostocales</taxon>
        <taxon>Nostocaceae</taxon>
    </lineage>
</organism>